<dbReference type="Gene3D" id="3.80.10.10">
    <property type="entry name" value="Ribonuclease Inhibitor"/>
    <property type="match status" value="1"/>
</dbReference>
<name>A0ABU7J673_9GAMM</name>
<evidence type="ECO:0000313" key="1">
    <source>
        <dbReference type="EMBL" id="MEE2001991.1"/>
    </source>
</evidence>
<accession>A0ABU7J673</accession>
<keyword evidence="2" id="KW-1185">Reference proteome</keyword>
<dbReference type="Proteomes" id="UP001336314">
    <property type="component" value="Unassembled WGS sequence"/>
</dbReference>
<sequence>MVHDGYIDLIEPEVSGGKISRARLDLLQDVEGDKVRISGLRQDTLEYFVHAYGQRFKAIELWKCPQVADLSPLEDLHQVQSISLFWNQKADRLWRVAKNKDLVKLSLQDVNHANDLAPLADSPILQRLSFGNEIWSKHHVLSLAPLEHLPALTHLDINPKAIEDNSARPLTKIPRLQALDFSSRLFTTEKVAWLKARLPDNIESPHLAPFVRIDAGLKEDIMVIGKRKPFLNAEKDAVRLAKYVEKFNALVAFYRAHPEANEPS</sequence>
<reference evidence="1 2" key="1">
    <citation type="submission" date="2023-07" db="EMBL/GenBank/DDBJ databases">
        <title>Alkalimonas sp., MEB108 novel, alkaliphilic bacterium isolated from Lonar Lake, India.</title>
        <authorList>
            <person name="Joshi A."/>
            <person name="Thite S."/>
        </authorList>
    </citation>
    <scope>NUCLEOTIDE SEQUENCE [LARGE SCALE GENOMIC DNA]</scope>
    <source>
        <strain evidence="1 2">MEB108</strain>
    </source>
</reference>
<dbReference type="InterPro" id="IPR032675">
    <property type="entry name" value="LRR_dom_sf"/>
</dbReference>
<protein>
    <submittedName>
        <fullName evidence="1">Internalin</fullName>
    </submittedName>
</protein>
<dbReference type="RefSeq" id="WP_330129076.1">
    <property type="nucleotide sequence ID" value="NZ_JAUHLI010000010.1"/>
</dbReference>
<dbReference type="SUPFAM" id="SSF52047">
    <property type="entry name" value="RNI-like"/>
    <property type="match status" value="1"/>
</dbReference>
<comment type="caution">
    <text evidence="1">The sequence shown here is derived from an EMBL/GenBank/DDBJ whole genome shotgun (WGS) entry which is preliminary data.</text>
</comment>
<evidence type="ECO:0000313" key="2">
    <source>
        <dbReference type="Proteomes" id="UP001336314"/>
    </source>
</evidence>
<dbReference type="EMBL" id="JAUHLI010000010">
    <property type="protein sequence ID" value="MEE2001991.1"/>
    <property type="molecule type" value="Genomic_DNA"/>
</dbReference>
<gene>
    <name evidence="1" type="ORF">QWY20_11055</name>
</gene>
<proteinExistence type="predicted"/>
<organism evidence="1 2">
    <name type="scientific">Alkalimonas cellulosilytica</name>
    <dbReference type="NCBI Taxonomy" id="3058395"/>
    <lineage>
        <taxon>Bacteria</taxon>
        <taxon>Pseudomonadati</taxon>
        <taxon>Pseudomonadota</taxon>
        <taxon>Gammaproteobacteria</taxon>
        <taxon>Alkalimonas</taxon>
    </lineage>
</organism>